<evidence type="ECO:0000256" key="1">
    <source>
        <dbReference type="SAM" id="Phobius"/>
    </source>
</evidence>
<proteinExistence type="predicted"/>
<protein>
    <submittedName>
        <fullName evidence="2">Uncharacterized protein</fullName>
    </submittedName>
</protein>
<name>A0A0N0ZNR8_THESC</name>
<keyword evidence="1" id="KW-1133">Transmembrane helix</keyword>
<dbReference type="AlphaFoldDB" id="A0A0N0ZNR8"/>
<dbReference type="EMBL" id="LJJR01000014">
    <property type="protein sequence ID" value="KPD31543.1"/>
    <property type="molecule type" value="Genomic_DNA"/>
</dbReference>
<gene>
    <name evidence="2" type="ORF">AN926_05965</name>
</gene>
<dbReference type="Proteomes" id="UP000053099">
    <property type="component" value="Unassembled WGS sequence"/>
</dbReference>
<organism evidence="2 3">
    <name type="scientific">Thermus scotoductus</name>
    <dbReference type="NCBI Taxonomy" id="37636"/>
    <lineage>
        <taxon>Bacteria</taxon>
        <taxon>Thermotogati</taxon>
        <taxon>Deinococcota</taxon>
        <taxon>Deinococci</taxon>
        <taxon>Thermales</taxon>
        <taxon>Thermaceae</taxon>
        <taxon>Thermus</taxon>
    </lineage>
</organism>
<sequence>MGNLPPEDAPGAKLWGAVDERDLELELWQEALALLARLGASEADLRPLRERLWALRLYRMMPKPQAPSLWSRPLFWTVLALLLGIVASLLGLPVHKLFP</sequence>
<comment type="caution">
    <text evidence="2">The sequence shown here is derived from an EMBL/GenBank/DDBJ whole genome shotgun (WGS) entry which is preliminary data.</text>
</comment>
<reference evidence="2 3" key="1">
    <citation type="submission" date="2015-09" db="EMBL/GenBank/DDBJ databases">
        <title>Draft genome sequence of Thermus scotoductus strain K1 isolated from a geothermal spring in Nagorno-Karabakh, Armenia.</title>
        <authorList>
            <person name="Saghatelyan A."/>
            <person name="Poghosyan L."/>
            <person name="Panosyan H."/>
            <person name="Birkeland N.-K."/>
        </authorList>
    </citation>
    <scope>NUCLEOTIDE SEQUENCE [LARGE SCALE GENOMIC DNA]</scope>
    <source>
        <strain evidence="2 3">K1</strain>
    </source>
</reference>
<keyword evidence="1" id="KW-0472">Membrane</keyword>
<dbReference type="PATRIC" id="fig|37636.3.peg.253"/>
<evidence type="ECO:0000313" key="3">
    <source>
        <dbReference type="Proteomes" id="UP000053099"/>
    </source>
</evidence>
<keyword evidence="1" id="KW-0812">Transmembrane</keyword>
<accession>A0A0N0ZNR8</accession>
<feature type="transmembrane region" description="Helical" evidence="1">
    <location>
        <begin position="74"/>
        <end position="94"/>
    </location>
</feature>
<evidence type="ECO:0000313" key="2">
    <source>
        <dbReference type="EMBL" id="KPD31543.1"/>
    </source>
</evidence>